<name>A0ABW5GJA6_9PSEU</name>
<feature type="transmembrane region" description="Helical" evidence="1">
    <location>
        <begin position="281"/>
        <end position="307"/>
    </location>
</feature>
<protein>
    <submittedName>
        <fullName evidence="2">Uncharacterized protein</fullName>
    </submittedName>
</protein>
<evidence type="ECO:0000313" key="2">
    <source>
        <dbReference type="EMBL" id="MFD2460899.1"/>
    </source>
</evidence>
<dbReference type="RefSeq" id="WP_345394648.1">
    <property type="nucleotide sequence ID" value="NZ_BAABHG010000006.1"/>
</dbReference>
<keyword evidence="1" id="KW-0812">Transmembrane</keyword>
<evidence type="ECO:0000256" key="1">
    <source>
        <dbReference type="SAM" id="Phobius"/>
    </source>
</evidence>
<feature type="transmembrane region" description="Helical" evidence="1">
    <location>
        <begin position="226"/>
        <end position="244"/>
    </location>
</feature>
<feature type="transmembrane region" description="Helical" evidence="1">
    <location>
        <begin position="201"/>
        <end position="220"/>
    </location>
</feature>
<comment type="caution">
    <text evidence="2">The sequence shown here is derived from an EMBL/GenBank/DDBJ whole genome shotgun (WGS) entry which is preliminary data.</text>
</comment>
<evidence type="ECO:0000313" key="3">
    <source>
        <dbReference type="Proteomes" id="UP001597419"/>
    </source>
</evidence>
<organism evidence="2 3">
    <name type="scientific">Amycolatopsis samaneae</name>
    <dbReference type="NCBI Taxonomy" id="664691"/>
    <lineage>
        <taxon>Bacteria</taxon>
        <taxon>Bacillati</taxon>
        <taxon>Actinomycetota</taxon>
        <taxon>Actinomycetes</taxon>
        <taxon>Pseudonocardiales</taxon>
        <taxon>Pseudonocardiaceae</taxon>
        <taxon>Amycolatopsis</taxon>
    </lineage>
</organism>
<keyword evidence="3" id="KW-1185">Reference proteome</keyword>
<keyword evidence="1" id="KW-1133">Transmembrane helix</keyword>
<feature type="transmembrane region" description="Helical" evidence="1">
    <location>
        <begin position="81"/>
        <end position="100"/>
    </location>
</feature>
<accession>A0ABW5GJA6</accession>
<feature type="transmembrane region" description="Helical" evidence="1">
    <location>
        <begin position="256"/>
        <end position="275"/>
    </location>
</feature>
<dbReference type="Proteomes" id="UP001597419">
    <property type="component" value="Unassembled WGS sequence"/>
</dbReference>
<proteinExistence type="predicted"/>
<feature type="transmembrane region" description="Helical" evidence="1">
    <location>
        <begin position="116"/>
        <end position="139"/>
    </location>
</feature>
<feature type="transmembrane region" description="Helical" evidence="1">
    <location>
        <begin position="168"/>
        <end position="189"/>
    </location>
</feature>
<keyword evidence="1" id="KW-0472">Membrane</keyword>
<gene>
    <name evidence="2" type="ORF">ACFSYJ_19990</name>
</gene>
<sequence length="325" mass="35016">MNERDAGHTPIERRYLRLLALYPRAHRAAHGEEMLGVLLDGAEGRSRPGMAETVDLLWGAVQVRWQHALGGHRGRDRRDTLAMVSLLAPVLLLVGAYWAVRGIRGLIRAEAGAPRLWLGVLADVPVWSAWLAALVVGVFGMRRASVALAWLATAALIVVTAIDPDRHWSVEMAAGWVLLSVFAAVAVTVSPGPRRGLELLGLSRLIILIGTAVILGLLTTTGLGRYLPLVELVELVVLVLGVLAACRPGTRSGRRAAPIILTPLIAVSVADRLFLDFDAYLIFAAPVHAVLLYGAPVVITVGFAALLHRFDRHPSPEPRPGWAAR</sequence>
<dbReference type="EMBL" id="JBHUKU010000009">
    <property type="protein sequence ID" value="MFD2460899.1"/>
    <property type="molecule type" value="Genomic_DNA"/>
</dbReference>
<reference evidence="3" key="1">
    <citation type="journal article" date="2019" name="Int. J. Syst. Evol. Microbiol.">
        <title>The Global Catalogue of Microorganisms (GCM) 10K type strain sequencing project: providing services to taxonomists for standard genome sequencing and annotation.</title>
        <authorList>
            <consortium name="The Broad Institute Genomics Platform"/>
            <consortium name="The Broad Institute Genome Sequencing Center for Infectious Disease"/>
            <person name="Wu L."/>
            <person name="Ma J."/>
        </authorList>
    </citation>
    <scope>NUCLEOTIDE SEQUENCE [LARGE SCALE GENOMIC DNA]</scope>
    <source>
        <strain evidence="3">CGMCC 4.7643</strain>
    </source>
</reference>
<feature type="transmembrane region" description="Helical" evidence="1">
    <location>
        <begin position="146"/>
        <end position="162"/>
    </location>
</feature>